<dbReference type="AlphaFoldDB" id="D5E3H9"/>
<dbReference type="Pfam" id="PF04545">
    <property type="entry name" value="Sigma70_r4"/>
    <property type="match status" value="1"/>
</dbReference>
<dbReference type="NCBIfam" id="TIGR02937">
    <property type="entry name" value="sigma70-ECF"/>
    <property type="match status" value="1"/>
</dbReference>
<dbReference type="Gene3D" id="1.20.140.160">
    <property type="match status" value="1"/>
</dbReference>
<keyword evidence="2" id="KW-0614">Plasmid</keyword>
<dbReference type="GO" id="GO:0006352">
    <property type="term" value="P:DNA-templated transcription initiation"/>
    <property type="evidence" value="ECO:0007669"/>
    <property type="project" value="InterPro"/>
</dbReference>
<dbReference type="EMBL" id="CP001988">
    <property type="protein sequence ID" value="ADE72354.1"/>
    <property type="molecule type" value="Genomic_DNA"/>
</dbReference>
<dbReference type="InterPro" id="IPR014284">
    <property type="entry name" value="RNA_pol_sigma-70_dom"/>
</dbReference>
<protein>
    <submittedName>
        <fullName evidence="2">Putative RNA polymerase sigma-70, region 4</fullName>
    </submittedName>
</protein>
<dbReference type="Proteomes" id="UP000000935">
    <property type="component" value="Plasmid pBM500"/>
</dbReference>
<dbReference type="HOGENOM" id="CLU_115272_2_0_9"/>
<dbReference type="InterPro" id="IPR013324">
    <property type="entry name" value="RNA_pol_sigma_r3/r4-like"/>
</dbReference>
<evidence type="ECO:0000313" key="2">
    <source>
        <dbReference type="EMBL" id="ADE72354.1"/>
    </source>
</evidence>
<gene>
    <name evidence="2" type="ordered locus">BMQ_pBM50015</name>
</gene>
<feature type="domain" description="RNA polymerase sigma-70 region 4" evidence="1">
    <location>
        <begin position="126"/>
        <end position="173"/>
    </location>
</feature>
<dbReference type="KEGG" id="bmq:BMQ_pBM50015"/>
<sequence length="178" mass="21206">MLKIKNPLIQGFLKEEENYSLFKKYQLEPTQKNEQKLDNKFKKYYLKIRAISYFSKVIHFESKKFDNKHRTYNKRFLSILDKPVPESDNGTLIDLLIDSSTNYCTEEVPSKKLEDYIENPSLYLSIKKLSSKQKKILYLAYIKDLKDVEIARYLNVSQQYITRTRNKTLLKLRGDLSD</sequence>
<dbReference type="SUPFAM" id="SSF88659">
    <property type="entry name" value="Sigma3 and sigma4 domains of RNA polymerase sigma factors"/>
    <property type="match status" value="1"/>
</dbReference>
<keyword evidence="3" id="KW-1185">Reference proteome</keyword>
<dbReference type="InterPro" id="IPR007630">
    <property type="entry name" value="RNA_pol_sigma70_r4"/>
</dbReference>
<evidence type="ECO:0000259" key="1">
    <source>
        <dbReference type="Pfam" id="PF04545"/>
    </source>
</evidence>
<reference evidence="2 3" key="1">
    <citation type="journal article" date="2011" name="J. Bacteriol.">
        <title>Genome sequences of the biotechnologically important Bacillus megaterium strains QM B1551 and DSM319.</title>
        <authorList>
            <person name="Eppinger M."/>
            <person name="Bunk B."/>
            <person name="Johns M.A."/>
            <person name="Edirisinghe J.N."/>
            <person name="Kutumbaka K.K."/>
            <person name="Koenig S.S."/>
            <person name="Huot Creasy H."/>
            <person name="Rosovitz M.J."/>
            <person name="Riley D.R."/>
            <person name="Daugherty S."/>
            <person name="Martin M."/>
            <person name="Elbourne L.D."/>
            <person name="Paulsen I."/>
            <person name="Biedendieck R."/>
            <person name="Braun C."/>
            <person name="Grayburn S."/>
            <person name="Dhingra S."/>
            <person name="Lukyanchuk V."/>
            <person name="Ball B."/>
            <person name="Ul-Qamar R."/>
            <person name="Seibel J."/>
            <person name="Bremer E."/>
            <person name="Jahn D."/>
            <person name="Ravel J."/>
            <person name="Vary P.S."/>
        </authorList>
    </citation>
    <scope>NUCLEOTIDE SEQUENCE [LARGE SCALE GENOMIC DNA]</scope>
    <source>
        <strain evidence="3">ATCC 12872 / QMB1551</strain>
        <plasmid evidence="2">pBM500</plasmid>
    </source>
</reference>
<name>D5E3H9_PRIM1</name>
<organism evidence="2 3">
    <name type="scientific">Priestia megaterium (strain ATCC 12872 / QMB1551)</name>
    <name type="common">Bacillus megaterium</name>
    <dbReference type="NCBI Taxonomy" id="545693"/>
    <lineage>
        <taxon>Bacteria</taxon>
        <taxon>Bacillati</taxon>
        <taxon>Bacillota</taxon>
        <taxon>Bacilli</taxon>
        <taxon>Bacillales</taxon>
        <taxon>Bacillaceae</taxon>
        <taxon>Priestia</taxon>
    </lineage>
</organism>
<dbReference type="GO" id="GO:0003700">
    <property type="term" value="F:DNA-binding transcription factor activity"/>
    <property type="evidence" value="ECO:0007669"/>
    <property type="project" value="InterPro"/>
</dbReference>
<accession>D5E3H9</accession>
<geneLocation type="plasmid" evidence="2 3">
    <name>pBM500</name>
</geneLocation>
<dbReference type="RefSeq" id="WP_013060118.1">
    <property type="nucleotide sequence ID" value="NC_014025.1"/>
</dbReference>
<proteinExistence type="predicted"/>
<evidence type="ECO:0000313" key="3">
    <source>
        <dbReference type="Proteomes" id="UP000000935"/>
    </source>
</evidence>